<feature type="transmembrane region" description="Helical" evidence="2">
    <location>
        <begin position="724"/>
        <end position="748"/>
    </location>
</feature>
<feature type="compositionally biased region" description="Polar residues" evidence="1">
    <location>
        <begin position="328"/>
        <end position="373"/>
    </location>
</feature>
<organism evidence="4 5">
    <name type="scientific">Hypsibius exemplaris</name>
    <name type="common">Freshwater tardigrade</name>
    <dbReference type="NCBI Taxonomy" id="2072580"/>
    <lineage>
        <taxon>Eukaryota</taxon>
        <taxon>Metazoa</taxon>
        <taxon>Ecdysozoa</taxon>
        <taxon>Tardigrada</taxon>
        <taxon>Eutardigrada</taxon>
        <taxon>Parachela</taxon>
        <taxon>Hypsibioidea</taxon>
        <taxon>Hypsibiidae</taxon>
        <taxon>Hypsibius</taxon>
    </lineage>
</organism>
<evidence type="ECO:0000313" key="5">
    <source>
        <dbReference type="Proteomes" id="UP000192578"/>
    </source>
</evidence>
<evidence type="ECO:0000313" key="4">
    <source>
        <dbReference type="EMBL" id="OQV23048.1"/>
    </source>
</evidence>
<name>A0A1W0X6M5_HYPEX</name>
<reference evidence="5" key="1">
    <citation type="submission" date="2017-01" db="EMBL/GenBank/DDBJ databases">
        <title>Comparative genomics of anhydrobiosis in the tardigrade Hypsibius dujardini.</title>
        <authorList>
            <person name="Yoshida Y."/>
            <person name="Koutsovoulos G."/>
            <person name="Laetsch D."/>
            <person name="Stevens L."/>
            <person name="Kumar S."/>
            <person name="Horikawa D."/>
            <person name="Ishino K."/>
            <person name="Komine S."/>
            <person name="Tomita M."/>
            <person name="Blaxter M."/>
            <person name="Arakawa K."/>
        </authorList>
    </citation>
    <scope>NUCLEOTIDE SEQUENCE [LARGE SCALE GENOMIC DNA]</scope>
    <source>
        <strain evidence="5">Z151</strain>
    </source>
</reference>
<comment type="caution">
    <text evidence="4">The sequence shown here is derived from an EMBL/GenBank/DDBJ whole genome shotgun (WGS) entry which is preliminary data.</text>
</comment>
<keyword evidence="2" id="KW-0472">Membrane</keyword>
<keyword evidence="5" id="KW-1185">Reference proteome</keyword>
<dbReference type="AlphaFoldDB" id="A0A1W0X6M5"/>
<gene>
    <name evidence="4" type="ORF">BV898_03096</name>
</gene>
<feature type="compositionally biased region" description="Low complexity" evidence="1">
    <location>
        <begin position="620"/>
        <end position="644"/>
    </location>
</feature>
<feature type="compositionally biased region" description="Basic and acidic residues" evidence="1">
    <location>
        <begin position="791"/>
        <end position="808"/>
    </location>
</feature>
<evidence type="ECO:0000256" key="3">
    <source>
        <dbReference type="SAM" id="SignalP"/>
    </source>
</evidence>
<feature type="region of interest" description="Disordered" evidence="1">
    <location>
        <begin position="776"/>
        <end position="819"/>
    </location>
</feature>
<feature type="compositionally biased region" description="Polar residues" evidence="1">
    <location>
        <begin position="645"/>
        <end position="685"/>
    </location>
</feature>
<dbReference type="OrthoDB" id="10689857at2759"/>
<evidence type="ECO:0000256" key="2">
    <source>
        <dbReference type="SAM" id="Phobius"/>
    </source>
</evidence>
<evidence type="ECO:0000256" key="1">
    <source>
        <dbReference type="SAM" id="MobiDB-lite"/>
    </source>
</evidence>
<proteinExistence type="predicted"/>
<evidence type="ECO:0008006" key="6">
    <source>
        <dbReference type="Google" id="ProtNLM"/>
    </source>
</evidence>
<feature type="chain" id="PRO_5012461411" description="MAM domain-containing protein" evidence="3">
    <location>
        <begin position="20"/>
        <end position="863"/>
    </location>
</feature>
<keyword evidence="2" id="KW-1133">Transmembrane helix</keyword>
<feature type="compositionally biased region" description="Low complexity" evidence="1">
    <location>
        <begin position="686"/>
        <end position="705"/>
    </location>
</feature>
<feature type="compositionally biased region" description="Low complexity" evidence="1">
    <location>
        <begin position="383"/>
        <end position="415"/>
    </location>
</feature>
<feature type="compositionally biased region" description="Polar residues" evidence="1">
    <location>
        <begin position="609"/>
        <end position="619"/>
    </location>
</feature>
<sequence>MKIGIAVLVGILLPGTYHAAVLQAPNVPSNRVAGPGEVPPLMLQERSSCVTPPGPANCRFGYKRQPQPRLSCDFDNPPNVTSPAASFHLLPVCHPIPMVYPDPWINSAYYKYQFARTDHAVEGEGALMSNCTRNIINYSNTTGLACSMLMDPNQATASLQTGLYGGYVGKLCVRYFVSFWYKLDGPVKIADKTDPDRFFLELVLHHIDDVGHSHDEHPNRTIWGSTEEDYLSACYTVKSWSFAQVEFTVAGGFSINFFAHHNDGCTSNVRAIHLDSVVTSSESQPQSCQPEAQPVPPQCQTTTTPSSTISLESTSLPGIFTTGEAVELSSTREPTELTSVMTEPTDFEQSARTKGSTGFTESLDVSSATSELPDTSKHSLFPVTSEFTEPSVSSESTESSVSSDTTESTEPSVSSRAYGAQRFKRTNRTIFKRAYGAHRFKRTNEANGTICFKRTNGTIYFKCASGILRLKRTNRTICFKRAYGAHRFKQTNRTNRTICFKRTNRTYRTICFKRTSGALLLKRTKRTICFKRAYRARRFKRTNGTICVKCVYGTLRFKRASEALRLKRTNRTNRTIYLKRPYGTLCFKQINGTIRFKRAYGIFRDNDPTEPSISSEGTKPSSSSDPTTYSISSAPSKPYVSSSPTMHSNSSEGTDSPISTKPTDASPSKEPTNSSFTAKPTQFPVSTESTFSSGPTPSSTTMGTTDLAKSTNNTDKVGLRPSDLVYIVTGSFAGAGILLLILLSVYYARRRSIKRAAFKRDKSTVIGFDQTPKYPRIAVPTTPQRPQNFYLHDRQPTMRPPPESEHGYVEVGSEPNRGPIARSVISQQRPGDRQFGNFRPSNWALALQPSRTYGDPLAKNEST</sequence>
<dbReference type="Proteomes" id="UP000192578">
    <property type="component" value="Unassembled WGS sequence"/>
</dbReference>
<feature type="region of interest" description="Disordered" evidence="1">
    <location>
        <begin position="607"/>
        <end position="716"/>
    </location>
</feature>
<feature type="signal peptide" evidence="3">
    <location>
        <begin position="1"/>
        <end position="19"/>
    </location>
</feature>
<keyword evidence="2" id="KW-0812">Transmembrane</keyword>
<accession>A0A1W0X6M5</accession>
<keyword evidence="3" id="KW-0732">Signal</keyword>
<feature type="region of interest" description="Disordered" evidence="1">
    <location>
        <begin position="282"/>
        <end position="419"/>
    </location>
</feature>
<protein>
    <recommendedName>
        <fullName evidence="6">MAM domain-containing protein</fullName>
    </recommendedName>
</protein>
<feature type="compositionally biased region" description="Low complexity" evidence="1">
    <location>
        <begin position="282"/>
        <end position="317"/>
    </location>
</feature>
<dbReference type="EMBL" id="MTYJ01000014">
    <property type="protein sequence ID" value="OQV23048.1"/>
    <property type="molecule type" value="Genomic_DNA"/>
</dbReference>